<dbReference type="GO" id="GO:0005783">
    <property type="term" value="C:endoplasmic reticulum"/>
    <property type="evidence" value="ECO:0007669"/>
    <property type="project" value="TreeGrafter"/>
</dbReference>
<dbReference type="PANTHER" id="PTHR44169:SF6">
    <property type="entry name" value="NADPH-DEPENDENT 1-ACYLDIHYDROXYACETONE PHOSPHATE REDUCTASE"/>
    <property type="match status" value="1"/>
</dbReference>
<dbReference type="PRINTS" id="PR00080">
    <property type="entry name" value="SDRFAMILY"/>
</dbReference>
<comment type="caution">
    <text evidence="5">The sequence shown here is derived from an EMBL/GenBank/DDBJ whole genome shotgun (WGS) entry which is preliminary data.</text>
</comment>
<keyword evidence="2" id="KW-0521">NADP</keyword>
<dbReference type="PROSITE" id="PS00061">
    <property type="entry name" value="ADH_SHORT"/>
    <property type="match status" value="1"/>
</dbReference>
<dbReference type="GO" id="GO:0019433">
    <property type="term" value="P:triglyceride catabolic process"/>
    <property type="evidence" value="ECO:0007669"/>
    <property type="project" value="TreeGrafter"/>
</dbReference>
<comment type="similarity">
    <text evidence="1 4">Belongs to the short-chain dehydrogenases/reductases (SDR) family.</text>
</comment>
<dbReference type="AlphaFoldDB" id="A0AAN7ZVQ9"/>
<reference evidence="5" key="1">
    <citation type="submission" date="2023-08" db="EMBL/GenBank/DDBJ databases">
        <title>Black Yeasts Isolated from many extreme environments.</title>
        <authorList>
            <person name="Coleine C."/>
            <person name="Stajich J.E."/>
            <person name="Selbmann L."/>
        </authorList>
    </citation>
    <scope>NUCLEOTIDE SEQUENCE</scope>
    <source>
        <strain evidence="5">CCFEE 5810</strain>
    </source>
</reference>
<dbReference type="Proteomes" id="UP001310594">
    <property type="component" value="Unassembled WGS sequence"/>
</dbReference>
<sequence length="282" mass="30695">MNSFKRSVLITGCSEGGTGAALAKELHNRGLHVYATARNVSKMDSLTKLGIQTLPLDIQSEASISNCVARIPSLDMLVNNAGGQYPSPVTDVSIVEAKALFDTNVWGPILMIQAFVPLLLKSPNAMIVNHTSVGADASIPFQAVYNASKAAMSRFSHTLRMELEAFNIKVVELKTGGVDTEIVKNVQARNFGLPKNSIYEPAREILDPGLRLEWVGKQGISPELWAKEVANGLLKSNPPATIWSGRGASMAWFASFLPFVNFDGMFKRMTKLDKVEAMIRNT</sequence>
<dbReference type="SUPFAM" id="SSF51735">
    <property type="entry name" value="NAD(P)-binding Rossmann-fold domains"/>
    <property type="match status" value="1"/>
</dbReference>
<dbReference type="PANTHER" id="PTHR44169">
    <property type="entry name" value="NADPH-DEPENDENT 1-ACYLDIHYDROXYACETONE PHOSPHATE REDUCTASE"/>
    <property type="match status" value="1"/>
</dbReference>
<evidence type="ECO:0000256" key="2">
    <source>
        <dbReference type="ARBA" id="ARBA00022857"/>
    </source>
</evidence>
<evidence type="ECO:0000256" key="3">
    <source>
        <dbReference type="ARBA" id="ARBA00023002"/>
    </source>
</evidence>
<accession>A0AAN7ZVQ9</accession>
<evidence type="ECO:0000313" key="5">
    <source>
        <dbReference type="EMBL" id="KAK5705536.1"/>
    </source>
</evidence>
<dbReference type="InterPro" id="IPR036291">
    <property type="entry name" value="NAD(P)-bd_dom_sf"/>
</dbReference>
<name>A0AAN7ZVQ9_9PEZI</name>
<dbReference type="EMBL" id="JAVRQU010000003">
    <property type="protein sequence ID" value="KAK5705536.1"/>
    <property type="molecule type" value="Genomic_DNA"/>
</dbReference>
<dbReference type="InterPro" id="IPR020904">
    <property type="entry name" value="Sc_DH/Rdtase_CS"/>
</dbReference>
<dbReference type="GO" id="GO:0005811">
    <property type="term" value="C:lipid droplet"/>
    <property type="evidence" value="ECO:0007669"/>
    <property type="project" value="TreeGrafter"/>
</dbReference>
<protein>
    <submittedName>
        <fullName evidence="5">NADPH-dependent 1-acyl dihydroxyacetone phosphate reductase</fullName>
        <ecNumber evidence="5">1.1.1.101</ecNumber>
    </submittedName>
</protein>
<dbReference type="GO" id="GO:0000140">
    <property type="term" value="F:acylglycerone-phosphate reductase (NADP+) activity"/>
    <property type="evidence" value="ECO:0007669"/>
    <property type="project" value="UniProtKB-EC"/>
</dbReference>
<proteinExistence type="inferred from homology"/>
<dbReference type="GO" id="GO:0004806">
    <property type="term" value="F:triacylglycerol lipase activity"/>
    <property type="evidence" value="ECO:0007669"/>
    <property type="project" value="TreeGrafter"/>
</dbReference>
<gene>
    <name evidence="5" type="primary">AYR1_1</name>
    <name evidence="5" type="ORF">LTR97_002655</name>
</gene>
<keyword evidence="3 5" id="KW-0560">Oxidoreductase</keyword>
<dbReference type="PRINTS" id="PR00081">
    <property type="entry name" value="GDHRDH"/>
</dbReference>
<dbReference type="Gene3D" id="3.40.50.720">
    <property type="entry name" value="NAD(P)-binding Rossmann-like Domain"/>
    <property type="match status" value="1"/>
</dbReference>
<dbReference type="Pfam" id="PF00106">
    <property type="entry name" value="adh_short"/>
    <property type="match status" value="1"/>
</dbReference>
<dbReference type="GO" id="GO:0006654">
    <property type="term" value="P:phosphatidic acid biosynthetic process"/>
    <property type="evidence" value="ECO:0007669"/>
    <property type="project" value="TreeGrafter"/>
</dbReference>
<dbReference type="InterPro" id="IPR002347">
    <property type="entry name" value="SDR_fam"/>
</dbReference>
<evidence type="ECO:0000256" key="4">
    <source>
        <dbReference type="RuleBase" id="RU000363"/>
    </source>
</evidence>
<organism evidence="5 6">
    <name type="scientific">Elasticomyces elasticus</name>
    <dbReference type="NCBI Taxonomy" id="574655"/>
    <lineage>
        <taxon>Eukaryota</taxon>
        <taxon>Fungi</taxon>
        <taxon>Dikarya</taxon>
        <taxon>Ascomycota</taxon>
        <taxon>Pezizomycotina</taxon>
        <taxon>Dothideomycetes</taxon>
        <taxon>Dothideomycetidae</taxon>
        <taxon>Mycosphaerellales</taxon>
        <taxon>Teratosphaeriaceae</taxon>
        <taxon>Elasticomyces</taxon>
    </lineage>
</organism>
<dbReference type="EC" id="1.1.1.101" evidence="5"/>
<evidence type="ECO:0000256" key="1">
    <source>
        <dbReference type="ARBA" id="ARBA00006484"/>
    </source>
</evidence>
<evidence type="ECO:0000313" key="6">
    <source>
        <dbReference type="Proteomes" id="UP001310594"/>
    </source>
</evidence>